<keyword evidence="6" id="KW-0067">ATP-binding</keyword>
<dbReference type="PROSITE" id="PS50109">
    <property type="entry name" value="HIS_KIN"/>
    <property type="match status" value="1"/>
</dbReference>
<accession>A0A5E7FEP5</accession>
<feature type="transmembrane region" description="Helical" evidence="7">
    <location>
        <begin position="20"/>
        <end position="43"/>
    </location>
</feature>
<dbReference type="InterPro" id="IPR005467">
    <property type="entry name" value="His_kinase_dom"/>
</dbReference>
<dbReference type="Gene3D" id="3.30.565.10">
    <property type="entry name" value="Histidine kinase-like ATPase, C-terminal domain"/>
    <property type="match status" value="1"/>
</dbReference>
<keyword evidence="3" id="KW-0808">Transferase</keyword>
<dbReference type="Pfam" id="PF02518">
    <property type="entry name" value="HATPase_c"/>
    <property type="match status" value="1"/>
</dbReference>
<keyword evidence="5" id="KW-0418">Kinase</keyword>
<protein>
    <recommendedName>
        <fullName evidence="2">histidine kinase</fullName>
        <ecNumber evidence="2">2.7.13.3</ecNumber>
    </recommendedName>
</protein>
<keyword evidence="7" id="KW-1133">Transmembrane helix</keyword>
<dbReference type="InterPro" id="IPR036890">
    <property type="entry name" value="HATPase_C_sf"/>
</dbReference>
<evidence type="ECO:0000256" key="2">
    <source>
        <dbReference type="ARBA" id="ARBA00012438"/>
    </source>
</evidence>
<dbReference type="PANTHER" id="PTHR44936">
    <property type="entry name" value="SENSOR PROTEIN CREC"/>
    <property type="match status" value="1"/>
</dbReference>
<organism evidence="9 10">
    <name type="scientific">Pseudomonas fluorescens</name>
    <dbReference type="NCBI Taxonomy" id="294"/>
    <lineage>
        <taxon>Bacteria</taxon>
        <taxon>Pseudomonadati</taxon>
        <taxon>Pseudomonadota</taxon>
        <taxon>Gammaproteobacteria</taxon>
        <taxon>Pseudomonadales</taxon>
        <taxon>Pseudomonadaceae</taxon>
        <taxon>Pseudomonas</taxon>
    </lineage>
</organism>
<evidence type="ECO:0000256" key="1">
    <source>
        <dbReference type="ARBA" id="ARBA00000085"/>
    </source>
</evidence>
<evidence type="ECO:0000313" key="10">
    <source>
        <dbReference type="Proteomes" id="UP000326557"/>
    </source>
</evidence>
<evidence type="ECO:0000256" key="7">
    <source>
        <dbReference type="SAM" id="Phobius"/>
    </source>
</evidence>
<dbReference type="OrthoDB" id="9792686at2"/>
<evidence type="ECO:0000256" key="3">
    <source>
        <dbReference type="ARBA" id="ARBA00022679"/>
    </source>
</evidence>
<sequence>MAGIIQSLTSLKKNLGKAKARVLVFGTLSAMILVVLAGTVFVLRLSYSPVVRQYQAGIHRTLQRVVSEFEGFEGRTAFINMNRSSPALGLPLIHLPLDYLNYLPGHIEELRPLAACSYPFNTQPGSEMCAGILDSRKAGAMAYIQGSFDLEEELSVPAYSKSPTTGHHFLLSIEAKGVKQAFVVTFDPLRRADALSKSTFSPAWSLTGFRYLGEGQKSYVREPDIKGRVLLPDSASSHYRYIFQAPIQAFMADAVSDSKPWPPSDLTNVKISMKVVAPDYSDTGRAITDTANLAESPRFTFSNMSQYLASGEKLTFRAPAAVRDAPVEVESVESSAQQHHHQLRMALEHVADALIRAVIPSISTQRNFNFDDGSAVELNGNASLILSGWRAAAQGTIAFAMLLCTSLVIAGFILYRFLLEPLNNLRRNTLYLRDKFQDAENFRLPYTIKNERDEVGVLWASILDLHKSITSYGREALESTKKQAEFLRALGHEIKSPLQELTMRHSNTEDPSFKSIKRITHALKILSATQGEGSTSPAMGPQEAISSYRGTLTREDVSEYLQNAADENPNVIYDGSIRKLMVSADGDMLEAALTAILNNANDFRAEGTRITITGYTDAQWVLISIMNYGPHIKNHPIEEVFEYGVSSRSGDGDHGGLGLYMAKKNITNMGGDLVAKNVEGGVRLEIKLVRIRG</sequence>
<keyword evidence="7" id="KW-0472">Membrane</keyword>
<comment type="catalytic activity">
    <reaction evidence="1">
        <text>ATP + protein L-histidine = ADP + protein N-phospho-L-histidine.</text>
        <dbReference type="EC" id="2.7.13.3"/>
    </reaction>
</comment>
<gene>
    <name evidence="9" type="ORF">PS704_05439</name>
</gene>
<dbReference type="GO" id="GO:0004673">
    <property type="term" value="F:protein histidine kinase activity"/>
    <property type="evidence" value="ECO:0007669"/>
    <property type="project" value="UniProtKB-EC"/>
</dbReference>
<dbReference type="SUPFAM" id="SSF55874">
    <property type="entry name" value="ATPase domain of HSP90 chaperone/DNA topoisomerase II/histidine kinase"/>
    <property type="match status" value="1"/>
</dbReference>
<dbReference type="Proteomes" id="UP000326557">
    <property type="component" value="Unassembled WGS sequence"/>
</dbReference>
<name>A0A5E7FEP5_PSEFL</name>
<evidence type="ECO:0000256" key="6">
    <source>
        <dbReference type="ARBA" id="ARBA00022840"/>
    </source>
</evidence>
<feature type="transmembrane region" description="Helical" evidence="7">
    <location>
        <begin position="397"/>
        <end position="418"/>
    </location>
</feature>
<evidence type="ECO:0000313" key="9">
    <source>
        <dbReference type="EMBL" id="VVO36517.1"/>
    </source>
</evidence>
<evidence type="ECO:0000256" key="4">
    <source>
        <dbReference type="ARBA" id="ARBA00022741"/>
    </source>
</evidence>
<evidence type="ECO:0000256" key="5">
    <source>
        <dbReference type="ARBA" id="ARBA00022777"/>
    </source>
</evidence>
<dbReference type="AlphaFoldDB" id="A0A5E7FEP5"/>
<dbReference type="SMART" id="SM00387">
    <property type="entry name" value="HATPase_c"/>
    <property type="match status" value="1"/>
</dbReference>
<evidence type="ECO:0000259" key="8">
    <source>
        <dbReference type="PROSITE" id="PS50109"/>
    </source>
</evidence>
<keyword evidence="4" id="KW-0547">Nucleotide-binding</keyword>
<dbReference type="GO" id="GO:0005524">
    <property type="term" value="F:ATP binding"/>
    <property type="evidence" value="ECO:0007669"/>
    <property type="project" value="UniProtKB-KW"/>
</dbReference>
<keyword evidence="7" id="KW-0812">Transmembrane</keyword>
<dbReference type="PANTHER" id="PTHR44936:SF10">
    <property type="entry name" value="SENSOR PROTEIN RSTB"/>
    <property type="match status" value="1"/>
</dbReference>
<dbReference type="EC" id="2.7.13.3" evidence="2"/>
<dbReference type="EMBL" id="CABVHP010000026">
    <property type="protein sequence ID" value="VVO36517.1"/>
    <property type="molecule type" value="Genomic_DNA"/>
</dbReference>
<dbReference type="InterPro" id="IPR050980">
    <property type="entry name" value="2C_sensor_his_kinase"/>
</dbReference>
<feature type="domain" description="Histidine kinase" evidence="8">
    <location>
        <begin position="489"/>
        <end position="692"/>
    </location>
</feature>
<proteinExistence type="predicted"/>
<dbReference type="InterPro" id="IPR003594">
    <property type="entry name" value="HATPase_dom"/>
</dbReference>
<reference evidence="9 10" key="1">
    <citation type="submission" date="2019-09" db="EMBL/GenBank/DDBJ databases">
        <authorList>
            <person name="Chandra G."/>
            <person name="Truman W A."/>
        </authorList>
    </citation>
    <scope>NUCLEOTIDE SEQUENCE [LARGE SCALE GENOMIC DNA]</scope>
    <source>
        <strain evidence="9">PS704</strain>
    </source>
</reference>
<dbReference type="RefSeq" id="WP_150639907.1">
    <property type="nucleotide sequence ID" value="NZ_CABVHP010000026.1"/>
</dbReference>